<protein>
    <recommendedName>
        <fullName evidence="4">HEAT repeat protein</fullName>
    </recommendedName>
</protein>
<evidence type="ECO:0000313" key="3">
    <source>
        <dbReference type="Proteomes" id="UP000253083"/>
    </source>
</evidence>
<evidence type="ECO:0000313" key="2">
    <source>
        <dbReference type="EMBL" id="RBP53714.1"/>
    </source>
</evidence>
<evidence type="ECO:0008006" key="4">
    <source>
        <dbReference type="Google" id="ProtNLM"/>
    </source>
</evidence>
<name>A0A395JPY8_9GAMM</name>
<keyword evidence="3" id="KW-1185">Reference proteome</keyword>
<reference evidence="2 3" key="1">
    <citation type="submission" date="2018-06" db="EMBL/GenBank/DDBJ databases">
        <title>Genomic Encyclopedia of Type Strains, Phase IV (KMG-IV): sequencing the most valuable type-strain genomes for metagenomic binning, comparative biology and taxonomic classification.</title>
        <authorList>
            <person name="Goeker M."/>
        </authorList>
    </citation>
    <scope>NUCLEOTIDE SEQUENCE [LARGE SCALE GENOMIC DNA]</scope>
    <source>
        <strain evidence="2 3">DSM 24032</strain>
    </source>
</reference>
<comment type="caution">
    <text evidence="2">The sequence shown here is derived from an EMBL/GenBank/DDBJ whole genome shotgun (WGS) entry which is preliminary data.</text>
</comment>
<proteinExistence type="predicted"/>
<organism evidence="2 3">
    <name type="scientific">Arenicella xantha</name>
    <dbReference type="NCBI Taxonomy" id="644221"/>
    <lineage>
        <taxon>Bacteria</taxon>
        <taxon>Pseudomonadati</taxon>
        <taxon>Pseudomonadota</taxon>
        <taxon>Gammaproteobacteria</taxon>
        <taxon>Arenicellales</taxon>
        <taxon>Arenicellaceae</taxon>
        <taxon>Arenicella</taxon>
    </lineage>
</organism>
<evidence type="ECO:0000256" key="1">
    <source>
        <dbReference type="SAM" id="SignalP"/>
    </source>
</evidence>
<feature type="signal peptide" evidence="1">
    <location>
        <begin position="1"/>
        <end position="28"/>
    </location>
</feature>
<dbReference type="AlphaFoldDB" id="A0A395JPY8"/>
<dbReference type="EMBL" id="QNRT01000001">
    <property type="protein sequence ID" value="RBP53714.1"/>
    <property type="molecule type" value="Genomic_DNA"/>
</dbReference>
<dbReference type="InParanoid" id="A0A395JPY8"/>
<gene>
    <name evidence="2" type="ORF">DFR28_1011103</name>
</gene>
<keyword evidence="1" id="KW-0732">Signal</keyword>
<sequence length="256" mass="28600">MFRMRQLTALLASALVILGLPTATIASQADMDAELSNYRAVFEADDFADHRKAMDRLIWAGYSDAALFDLIEVRVNSLINEKGKANVQKASWYAKALALSGNEKYRATLQNAVSNAKSKKVRKHAALALQRLATYQKWNSIISAGLEFAPSGQLEETRVTNMLNATDYSLLKIGVKRVYYGHKTDQKLVTLAQQRLAMEWGEADEQNGEQIDAIAWLIKTMAEVGNHDAKPLLEQIAQQADVAKLRKYADKYADYL</sequence>
<accession>A0A395JPY8</accession>
<dbReference type="OrthoDB" id="5704368at2"/>
<feature type="chain" id="PRO_5017184408" description="HEAT repeat protein" evidence="1">
    <location>
        <begin position="29"/>
        <end position="256"/>
    </location>
</feature>
<dbReference type="Proteomes" id="UP000253083">
    <property type="component" value="Unassembled WGS sequence"/>
</dbReference>